<evidence type="ECO:0000256" key="4">
    <source>
        <dbReference type="ARBA" id="ARBA00022692"/>
    </source>
</evidence>
<feature type="transmembrane region" description="Helical" evidence="7">
    <location>
        <begin position="137"/>
        <end position="159"/>
    </location>
</feature>
<dbReference type="PROSITE" id="PS50928">
    <property type="entry name" value="ABC_TM1"/>
    <property type="match status" value="1"/>
</dbReference>
<evidence type="ECO:0000256" key="6">
    <source>
        <dbReference type="ARBA" id="ARBA00023136"/>
    </source>
</evidence>
<evidence type="ECO:0000256" key="1">
    <source>
        <dbReference type="ARBA" id="ARBA00004651"/>
    </source>
</evidence>
<dbReference type="PANTHER" id="PTHR43744:SF3">
    <property type="entry name" value="LACTOSE TRANSPORT SYSTEM PERMEASE PROTEIN LACG"/>
    <property type="match status" value="1"/>
</dbReference>
<feature type="transmembrane region" description="Helical" evidence="7">
    <location>
        <begin position="238"/>
        <end position="258"/>
    </location>
</feature>
<organism evidence="9 10">
    <name type="scientific">Kocuria aegyptia</name>
    <dbReference type="NCBI Taxonomy" id="330943"/>
    <lineage>
        <taxon>Bacteria</taxon>
        <taxon>Bacillati</taxon>
        <taxon>Actinomycetota</taxon>
        <taxon>Actinomycetes</taxon>
        <taxon>Micrococcales</taxon>
        <taxon>Micrococcaceae</taxon>
        <taxon>Kocuria</taxon>
    </lineage>
</organism>
<dbReference type="Gene3D" id="1.10.3720.10">
    <property type="entry name" value="MetI-like"/>
    <property type="match status" value="1"/>
</dbReference>
<feature type="transmembrane region" description="Helical" evidence="7">
    <location>
        <begin position="103"/>
        <end position="125"/>
    </location>
</feature>
<evidence type="ECO:0000256" key="7">
    <source>
        <dbReference type="RuleBase" id="RU363032"/>
    </source>
</evidence>
<keyword evidence="4 7" id="KW-0812">Transmembrane</keyword>
<dbReference type="InterPro" id="IPR000515">
    <property type="entry name" value="MetI-like"/>
</dbReference>
<feature type="transmembrane region" description="Helical" evidence="7">
    <location>
        <begin position="180"/>
        <end position="205"/>
    </location>
</feature>
<dbReference type="Proteomes" id="UP001501204">
    <property type="component" value="Unassembled WGS sequence"/>
</dbReference>
<evidence type="ECO:0000256" key="5">
    <source>
        <dbReference type="ARBA" id="ARBA00022989"/>
    </source>
</evidence>
<dbReference type="SUPFAM" id="SSF161098">
    <property type="entry name" value="MetI-like"/>
    <property type="match status" value="1"/>
</dbReference>
<protein>
    <submittedName>
        <fullName evidence="9">Carbohydrate ABC transporter permease</fullName>
    </submittedName>
</protein>
<gene>
    <name evidence="9" type="ORF">GCM10009767_28970</name>
</gene>
<evidence type="ECO:0000256" key="3">
    <source>
        <dbReference type="ARBA" id="ARBA00022475"/>
    </source>
</evidence>
<comment type="caution">
    <text evidence="9">The sequence shown here is derived from an EMBL/GenBank/DDBJ whole genome shotgun (WGS) entry which is preliminary data.</text>
</comment>
<feature type="domain" description="ABC transmembrane type-1" evidence="8">
    <location>
        <begin position="68"/>
        <end position="259"/>
    </location>
</feature>
<dbReference type="InterPro" id="IPR035906">
    <property type="entry name" value="MetI-like_sf"/>
</dbReference>
<evidence type="ECO:0000313" key="9">
    <source>
        <dbReference type="EMBL" id="GAA1769263.1"/>
    </source>
</evidence>
<evidence type="ECO:0000256" key="2">
    <source>
        <dbReference type="ARBA" id="ARBA00022448"/>
    </source>
</evidence>
<dbReference type="CDD" id="cd06261">
    <property type="entry name" value="TM_PBP2"/>
    <property type="match status" value="1"/>
</dbReference>
<dbReference type="Pfam" id="PF00528">
    <property type="entry name" value="BPD_transp_1"/>
    <property type="match status" value="1"/>
</dbReference>
<comment type="subcellular location">
    <subcellularLocation>
        <location evidence="1 7">Cell membrane</location>
        <topology evidence="1 7">Multi-pass membrane protein</topology>
    </subcellularLocation>
</comment>
<feature type="transmembrane region" description="Helical" evidence="7">
    <location>
        <begin position="12"/>
        <end position="34"/>
    </location>
</feature>
<dbReference type="RefSeq" id="WP_344123661.1">
    <property type="nucleotide sequence ID" value="NZ_BAAAOA010000046.1"/>
</dbReference>
<accession>A0ABP4X3F9</accession>
<keyword evidence="5 7" id="KW-1133">Transmembrane helix</keyword>
<keyword evidence="10" id="KW-1185">Reference proteome</keyword>
<sequence length="273" mass="30122">MNRYTGRTLGIELLMLGVTALFFVPLYVLINLSFKRTDDQSSPLAPVTDITFQNYVDAWQQASLGRALLTSGFVTVVSVTLIVVVSAMAAYCLARVARGWSRWAFYGFMVGLLLPFQLALIPLYTTVRDLGLLGSPWSLILFYGGSQIPFSVFLYTGFIRVLPPEYEEAAAIDGCGSVQAFWRVVFPLLRPITGTVVILNVLQVWNDFLTPLLYLSGSGNQTVPVALFSFVSQYVSQWNLVFAGLVITITPILVIYFLMQKTIIQGFAGGLKG</sequence>
<keyword evidence="6 7" id="KW-0472">Membrane</keyword>
<keyword evidence="2 7" id="KW-0813">Transport</keyword>
<evidence type="ECO:0000313" key="10">
    <source>
        <dbReference type="Proteomes" id="UP001501204"/>
    </source>
</evidence>
<proteinExistence type="inferred from homology"/>
<evidence type="ECO:0000259" key="8">
    <source>
        <dbReference type="PROSITE" id="PS50928"/>
    </source>
</evidence>
<name>A0ABP4X3F9_9MICC</name>
<feature type="transmembrane region" description="Helical" evidence="7">
    <location>
        <begin position="67"/>
        <end position="91"/>
    </location>
</feature>
<dbReference type="EMBL" id="BAAAOA010000046">
    <property type="protein sequence ID" value="GAA1769263.1"/>
    <property type="molecule type" value="Genomic_DNA"/>
</dbReference>
<keyword evidence="3" id="KW-1003">Cell membrane</keyword>
<dbReference type="PANTHER" id="PTHR43744">
    <property type="entry name" value="ABC TRANSPORTER PERMEASE PROTEIN MG189-RELATED-RELATED"/>
    <property type="match status" value="1"/>
</dbReference>
<reference evidence="10" key="1">
    <citation type="journal article" date="2019" name="Int. J. Syst. Evol. Microbiol.">
        <title>The Global Catalogue of Microorganisms (GCM) 10K type strain sequencing project: providing services to taxonomists for standard genome sequencing and annotation.</title>
        <authorList>
            <consortium name="The Broad Institute Genomics Platform"/>
            <consortium name="The Broad Institute Genome Sequencing Center for Infectious Disease"/>
            <person name="Wu L."/>
            <person name="Ma J."/>
        </authorList>
    </citation>
    <scope>NUCLEOTIDE SEQUENCE [LARGE SCALE GENOMIC DNA]</scope>
    <source>
        <strain evidence="10">JCM 14735</strain>
    </source>
</reference>
<comment type="similarity">
    <text evidence="7">Belongs to the binding-protein-dependent transport system permease family.</text>
</comment>